<comment type="caution">
    <text evidence="2">The sequence shown here is derived from an EMBL/GenBank/DDBJ whole genome shotgun (WGS) entry which is preliminary data.</text>
</comment>
<sequence>MYDFGDYWQHNITLEDIKEGTAKKAELLDGKGACPPEDCGGAGGYEWMCEVLSNPENEEYESMRNWLGRPQLQ</sequence>
<organism evidence="2 3">
    <name type="scientific">Chryseobacterium lacus</name>
    <dbReference type="NCBI Taxonomy" id="2058346"/>
    <lineage>
        <taxon>Bacteria</taxon>
        <taxon>Pseudomonadati</taxon>
        <taxon>Bacteroidota</taxon>
        <taxon>Flavobacteriia</taxon>
        <taxon>Flavobacteriales</taxon>
        <taxon>Weeksellaceae</taxon>
        <taxon>Chryseobacterium group</taxon>
        <taxon>Chryseobacterium</taxon>
    </lineage>
</organism>
<dbReference type="Proteomes" id="UP000252172">
    <property type="component" value="Unassembled WGS sequence"/>
</dbReference>
<dbReference type="OrthoDB" id="9801392at2"/>
<dbReference type="SUPFAM" id="SSF159941">
    <property type="entry name" value="MM3350-like"/>
    <property type="match status" value="1"/>
</dbReference>
<dbReference type="Pfam" id="PF07929">
    <property type="entry name" value="PRiA4_ORF3"/>
    <property type="match status" value="1"/>
</dbReference>
<proteinExistence type="predicted"/>
<gene>
    <name evidence="2" type="ORF">DQ356_00300</name>
</gene>
<keyword evidence="3" id="KW-1185">Reference proteome</keyword>
<protein>
    <submittedName>
        <fullName evidence="2">Plasmid pRiA4b ORF-3 family protein</fullName>
    </submittedName>
</protein>
<dbReference type="AlphaFoldDB" id="A0A368N2C5"/>
<dbReference type="InterPro" id="IPR024047">
    <property type="entry name" value="MM3350-like_sf"/>
</dbReference>
<accession>A0A368N2C5</accession>
<dbReference type="PANTHER" id="PTHR41878:SF1">
    <property type="entry name" value="TNPR PROTEIN"/>
    <property type="match status" value="1"/>
</dbReference>
<evidence type="ECO:0000313" key="3">
    <source>
        <dbReference type="Proteomes" id="UP000252172"/>
    </source>
</evidence>
<dbReference type="InterPro" id="IPR012912">
    <property type="entry name" value="Plasmid_pRiA4b_Orf3-like"/>
</dbReference>
<dbReference type="PANTHER" id="PTHR41878">
    <property type="entry name" value="LEXA REPRESSOR-RELATED"/>
    <property type="match status" value="1"/>
</dbReference>
<dbReference type="Gene3D" id="3.10.290.30">
    <property type="entry name" value="MM3350-like"/>
    <property type="match status" value="1"/>
</dbReference>
<evidence type="ECO:0000313" key="2">
    <source>
        <dbReference type="EMBL" id="RCU44707.1"/>
    </source>
</evidence>
<dbReference type="EMBL" id="QPIE01000001">
    <property type="protein sequence ID" value="RCU44707.1"/>
    <property type="molecule type" value="Genomic_DNA"/>
</dbReference>
<name>A0A368N2C5_9FLAO</name>
<reference evidence="2 3" key="1">
    <citation type="submission" date="2018-07" db="EMBL/GenBank/DDBJ databases">
        <title>Chryseobacterium lacus sp. nov., isolated from lake water.</title>
        <authorList>
            <person name="Li C.-M."/>
        </authorList>
    </citation>
    <scope>NUCLEOTIDE SEQUENCE [LARGE SCALE GENOMIC DNA]</scope>
    <source>
        <strain evidence="2 3">YLOS41</strain>
    </source>
</reference>
<evidence type="ECO:0000259" key="1">
    <source>
        <dbReference type="Pfam" id="PF07929"/>
    </source>
</evidence>
<feature type="domain" description="Plasmid pRiA4b Orf3-like" evidence="1">
    <location>
        <begin position="2"/>
        <end position="69"/>
    </location>
</feature>